<evidence type="ECO:0000256" key="1">
    <source>
        <dbReference type="SAM" id="MobiDB-lite"/>
    </source>
</evidence>
<feature type="region of interest" description="Disordered" evidence="1">
    <location>
        <begin position="1"/>
        <end position="31"/>
    </location>
</feature>
<accession>A0A150TLQ5</accession>
<reference evidence="3 4" key="1">
    <citation type="submission" date="2014-02" db="EMBL/GenBank/DDBJ databases">
        <title>The small core and large imbalanced accessory genome model reveals a collaborative survival strategy of Sorangium cellulosum strains in nature.</title>
        <authorList>
            <person name="Han K."/>
            <person name="Peng R."/>
            <person name="Blom J."/>
            <person name="Li Y.-Z."/>
        </authorList>
    </citation>
    <scope>NUCLEOTIDE SEQUENCE [LARGE SCALE GENOMIC DNA]</scope>
    <source>
        <strain evidence="3 4">So0007-03</strain>
    </source>
</reference>
<dbReference type="EMBL" id="JEME01001986">
    <property type="protein sequence ID" value="KYG05586.1"/>
    <property type="molecule type" value="Genomic_DNA"/>
</dbReference>
<feature type="compositionally biased region" description="Basic and acidic residues" evidence="1">
    <location>
        <begin position="19"/>
        <end position="30"/>
    </location>
</feature>
<name>A0A150TLQ5_SORCE</name>
<dbReference type="Pfam" id="PF03779">
    <property type="entry name" value="SPW"/>
    <property type="match status" value="1"/>
</dbReference>
<evidence type="ECO:0000313" key="3">
    <source>
        <dbReference type="EMBL" id="KYG05586.1"/>
    </source>
</evidence>
<feature type="domain" description="SPW repeat-containing integral membrane" evidence="2">
    <location>
        <begin position="64"/>
        <end position="161"/>
    </location>
</feature>
<evidence type="ECO:0000313" key="4">
    <source>
        <dbReference type="Proteomes" id="UP000075502"/>
    </source>
</evidence>
<evidence type="ECO:0000259" key="2">
    <source>
        <dbReference type="Pfam" id="PF03779"/>
    </source>
</evidence>
<sequence length="180" mass="18890">MAQSNVSLGADDLPATRLPPDDRPTAELERPGLFARETQQRATIPSRPLLGVLPLARVVPQDVHSVIDYSNGIIVALAGLSARKPSARIAGVILGASVVSVSLLTDYRLSLAKLIPIEVHEVIDHAWGASAIAAPFVLGYAKRSPLAALIHAATGAATILGSLLTDYRAVRGVGRRARIA</sequence>
<organism evidence="3 4">
    <name type="scientific">Sorangium cellulosum</name>
    <name type="common">Polyangium cellulosum</name>
    <dbReference type="NCBI Taxonomy" id="56"/>
    <lineage>
        <taxon>Bacteria</taxon>
        <taxon>Pseudomonadati</taxon>
        <taxon>Myxococcota</taxon>
        <taxon>Polyangia</taxon>
        <taxon>Polyangiales</taxon>
        <taxon>Polyangiaceae</taxon>
        <taxon>Sorangium</taxon>
    </lineage>
</organism>
<protein>
    <recommendedName>
        <fullName evidence="2">SPW repeat-containing integral membrane domain-containing protein</fullName>
    </recommendedName>
</protein>
<dbReference type="AlphaFoldDB" id="A0A150TLQ5"/>
<gene>
    <name evidence="3" type="ORF">BE21_39765</name>
</gene>
<comment type="caution">
    <text evidence="3">The sequence shown here is derived from an EMBL/GenBank/DDBJ whole genome shotgun (WGS) entry which is preliminary data.</text>
</comment>
<proteinExistence type="predicted"/>
<dbReference type="InterPro" id="IPR005530">
    <property type="entry name" value="SPW"/>
</dbReference>
<dbReference type="Proteomes" id="UP000075502">
    <property type="component" value="Unassembled WGS sequence"/>
</dbReference>